<dbReference type="Proteomes" id="UP000305948">
    <property type="component" value="Unassembled WGS sequence"/>
</dbReference>
<accession>A0A5C3MXS0</accession>
<evidence type="ECO:0000313" key="1">
    <source>
        <dbReference type="EMBL" id="TFK49723.1"/>
    </source>
</evidence>
<proteinExistence type="predicted"/>
<name>A0A5C3MXS0_9AGAM</name>
<sequence length="124" mass="14041">MTVHSSLALATVTLGRQVSPAQGHYHPMHRPLDLDAFNRGVIRAPAITPLIRRSRCRLRQISTCPRHTSLGGTGDPLEQVQHLWPSKVFKRYARLPSVQDGRRQHCDHPTKAMVAENHHLVYDD</sequence>
<dbReference type="EMBL" id="ML213515">
    <property type="protein sequence ID" value="TFK49723.1"/>
    <property type="molecule type" value="Genomic_DNA"/>
</dbReference>
<reference evidence="1 2" key="1">
    <citation type="journal article" date="2019" name="Nat. Ecol. Evol.">
        <title>Megaphylogeny resolves global patterns of mushroom evolution.</title>
        <authorList>
            <person name="Varga T."/>
            <person name="Krizsan K."/>
            <person name="Foldi C."/>
            <person name="Dima B."/>
            <person name="Sanchez-Garcia M."/>
            <person name="Sanchez-Ramirez S."/>
            <person name="Szollosi G.J."/>
            <person name="Szarkandi J.G."/>
            <person name="Papp V."/>
            <person name="Albert L."/>
            <person name="Andreopoulos W."/>
            <person name="Angelini C."/>
            <person name="Antonin V."/>
            <person name="Barry K.W."/>
            <person name="Bougher N.L."/>
            <person name="Buchanan P."/>
            <person name="Buyck B."/>
            <person name="Bense V."/>
            <person name="Catcheside P."/>
            <person name="Chovatia M."/>
            <person name="Cooper J."/>
            <person name="Damon W."/>
            <person name="Desjardin D."/>
            <person name="Finy P."/>
            <person name="Geml J."/>
            <person name="Haridas S."/>
            <person name="Hughes K."/>
            <person name="Justo A."/>
            <person name="Karasinski D."/>
            <person name="Kautmanova I."/>
            <person name="Kiss B."/>
            <person name="Kocsube S."/>
            <person name="Kotiranta H."/>
            <person name="LaButti K.M."/>
            <person name="Lechner B.E."/>
            <person name="Liimatainen K."/>
            <person name="Lipzen A."/>
            <person name="Lukacs Z."/>
            <person name="Mihaltcheva S."/>
            <person name="Morgado L.N."/>
            <person name="Niskanen T."/>
            <person name="Noordeloos M.E."/>
            <person name="Ohm R.A."/>
            <person name="Ortiz-Santana B."/>
            <person name="Ovrebo C."/>
            <person name="Racz N."/>
            <person name="Riley R."/>
            <person name="Savchenko A."/>
            <person name="Shiryaev A."/>
            <person name="Soop K."/>
            <person name="Spirin V."/>
            <person name="Szebenyi C."/>
            <person name="Tomsovsky M."/>
            <person name="Tulloss R.E."/>
            <person name="Uehling J."/>
            <person name="Grigoriev I.V."/>
            <person name="Vagvolgyi C."/>
            <person name="Papp T."/>
            <person name="Martin F.M."/>
            <person name="Miettinen O."/>
            <person name="Hibbett D.S."/>
            <person name="Nagy L.G."/>
        </authorList>
    </citation>
    <scope>NUCLEOTIDE SEQUENCE [LARGE SCALE GENOMIC DNA]</scope>
    <source>
        <strain evidence="1 2">OMC1185</strain>
    </source>
</reference>
<protein>
    <submittedName>
        <fullName evidence="1">Uncharacterized protein</fullName>
    </submittedName>
</protein>
<keyword evidence="2" id="KW-1185">Reference proteome</keyword>
<organism evidence="1 2">
    <name type="scientific">Heliocybe sulcata</name>
    <dbReference type="NCBI Taxonomy" id="5364"/>
    <lineage>
        <taxon>Eukaryota</taxon>
        <taxon>Fungi</taxon>
        <taxon>Dikarya</taxon>
        <taxon>Basidiomycota</taxon>
        <taxon>Agaricomycotina</taxon>
        <taxon>Agaricomycetes</taxon>
        <taxon>Gloeophyllales</taxon>
        <taxon>Gloeophyllaceae</taxon>
        <taxon>Heliocybe</taxon>
    </lineage>
</organism>
<dbReference type="AlphaFoldDB" id="A0A5C3MXS0"/>
<evidence type="ECO:0000313" key="2">
    <source>
        <dbReference type="Proteomes" id="UP000305948"/>
    </source>
</evidence>
<gene>
    <name evidence="1" type="ORF">OE88DRAFT_1662338</name>
</gene>